<dbReference type="Pfam" id="PF00251">
    <property type="entry name" value="Glyco_hydro_32N"/>
    <property type="match status" value="1"/>
</dbReference>
<protein>
    <recommendedName>
        <fullName evidence="5">Glycosyl hydrolase family 32 N-terminal domain-containing protein</fullName>
    </recommendedName>
</protein>
<proteinExistence type="inferred from homology"/>
<sequence length="168" mass="19770">MYRHHNNSINNLSRTIIGKILILGIIIYLVKYVMSDHTNHNSISESNSLPEISNTIIPHHQHRPLIHFSPKKNWINDPNGLVYYDTEWHLFYQYYPKAPISINMHWGHAVSKDLITWNELSIAIPPEDDIVGIWSGSVVIDWKNITGFQKNTNIHPMIAIYTWQYQRW</sequence>
<keyword evidence="4" id="KW-0472">Membrane</keyword>
<evidence type="ECO:0000313" key="7">
    <source>
        <dbReference type="Proteomes" id="UP000663844"/>
    </source>
</evidence>
<dbReference type="PROSITE" id="PS00609">
    <property type="entry name" value="GLYCOSYL_HYDROL_F32"/>
    <property type="match status" value="1"/>
</dbReference>
<dbReference type="PANTHER" id="PTHR42800:SF1">
    <property type="entry name" value="EXOINULINASE INUD (AFU_ORTHOLOGUE AFUA_5G00480)"/>
    <property type="match status" value="1"/>
</dbReference>
<feature type="domain" description="Glycosyl hydrolase family 32 N-terminal" evidence="5">
    <location>
        <begin position="67"/>
        <end position="165"/>
    </location>
</feature>
<dbReference type="SUPFAM" id="SSF75005">
    <property type="entry name" value="Arabinanase/levansucrase/invertase"/>
    <property type="match status" value="1"/>
</dbReference>
<dbReference type="Proteomes" id="UP000663844">
    <property type="component" value="Unassembled WGS sequence"/>
</dbReference>
<feature type="transmembrane region" description="Helical" evidence="4">
    <location>
        <begin position="12"/>
        <end position="34"/>
    </location>
</feature>
<dbReference type="EMBL" id="CAJOAZ010017887">
    <property type="protein sequence ID" value="CAF4320265.1"/>
    <property type="molecule type" value="Genomic_DNA"/>
</dbReference>
<keyword evidence="2" id="KW-0378">Hydrolase</keyword>
<dbReference type="InterPro" id="IPR013148">
    <property type="entry name" value="Glyco_hydro_32_N"/>
</dbReference>
<name>A0A820J2S0_9BILA</name>
<evidence type="ECO:0000256" key="1">
    <source>
        <dbReference type="ARBA" id="ARBA00009902"/>
    </source>
</evidence>
<evidence type="ECO:0000256" key="3">
    <source>
        <dbReference type="ARBA" id="ARBA00023295"/>
    </source>
</evidence>
<dbReference type="GO" id="GO:0005737">
    <property type="term" value="C:cytoplasm"/>
    <property type="evidence" value="ECO:0007669"/>
    <property type="project" value="TreeGrafter"/>
</dbReference>
<reference evidence="6" key="1">
    <citation type="submission" date="2021-02" db="EMBL/GenBank/DDBJ databases">
        <authorList>
            <person name="Nowell W R."/>
        </authorList>
    </citation>
    <scope>NUCLEOTIDE SEQUENCE</scope>
</reference>
<evidence type="ECO:0000259" key="5">
    <source>
        <dbReference type="Pfam" id="PF00251"/>
    </source>
</evidence>
<dbReference type="GO" id="GO:0005987">
    <property type="term" value="P:sucrose catabolic process"/>
    <property type="evidence" value="ECO:0007669"/>
    <property type="project" value="TreeGrafter"/>
</dbReference>
<gene>
    <name evidence="6" type="ORF">OXD698_LOCUS47131</name>
</gene>
<accession>A0A820J2S0</accession>
<keyword evidence="4" id="KW-1133">Transmembrane helix</keyword>
<comment type="caution">
    <text evidence="6">The sequence shown here is derived from an EMBL/GenBank/DDBJ whole genome shotgun (WGS) entry which is preliminary data.</text>
</comment>
<dbReference type="GO" id="GO:0004575">
    <property type="term" value="F:sucrose alpha-glucosidase activity"/>
    <property type="evidence" value="ECO:0007669"/>
    <property type="project" value="TreeGrafter"/>
</dbReference>
<organism evidence="6 7">
    <name type="scientific">Adineta steineri</name>
    <dbReference type="NCBI Taxonomy" id="433720"/>
    <lineage>
        <taxon>Eukaryota</taxon>
        <taxon>Metazoa</taxon>
        <taxon>Spiralia</taxon>
        <taxon>Gnathifera</taxon>
        <taxon>Rotifera</taxon>
        <taxon>Eurotatoria</taxon>
        <taxon>Bdelloidea</taxon>
        <taxon>Adinetida</taxon>
        <taxon>Adinetidae</taxon>
        <taxon>Adineta</taxon>
    </lineage>
</organism>
<keyword evidence="3" id="KW-0326">Glycosidase</keyword>
<evidence type="ECO:0000256" key="4">
    <source>
        <dbReference type="SAM" id="Phobius"/>
    </source>
</evidence>
<evidence type="ECO:0000313" key="6">
    <source>
        <dbReference type="EMBL" id="CAF4320265.1"/>
    </source>
</evidence>
<evidence type="ECO:0000256" key="2">
    <source>
        <dbReference type="ARBA" id="ARBA00022801"/>
    </source>
</evidence>
<feature type="non-terminal residue" evidence="6">
    <location>
        <position position="168"/>
    </location>
</feature>
<dbReference type="AlphaFoldDB" id="A0A820J2S0"/>
<dbReference type="InterPro" id="IPR018053">
    <property type="entry name" value="Glyco_hydro_32_AS"/>
</dbReference>
<keyword evidence="4" id="KW-0812">Transmembrane</keyword>
<dbReference type="PANTHER" id="PTHR42800">
    <property type="entry name" value="EXOINULINASE INUD (AFU_ORTHOLOGUE AFUA_5G00480)"/>
    <property type="match status" value="1"/>
</dbReference>
<dbReference type="InterPro" id="IPR023296">
    <property type="entry name" value="Glyco_hydro_beta-prop_sf"/>
</dbReference>
<comment type="similarity">
    <text evidence="1">Belongs to the glycosyl hydrolase 32 family.</text>
</comment>
<dbReference type="Gene3D" id="2.115.10.20">
    <property type="entry name" value="Glycosyl hydrolase domain, family 43"/>
    <property type="match status" value="1"/>
</dbReference>